<sequence>MTEPSSFLHYVLGVGMMLGTLMVAQQLGGAGAKIGGKVSKGVTGLYKGTARRFAERTGIAPRARMGRDWALRGLDKMGWTPTGMKMGDMGREARLRRKKGDKAGAVALERRTRDEWRQTYEKRRGIKISDLSDDGKRTLLKKEGVESPGGQVMLESLAEKEKLGVGELTSVIDSYNKISNPQKKEAAGSFLKTLSSRQGGYTKSIVDYALAGTSTEKEDALHKTISENPAKIDDLKKIPLDKIDELKKNPAFNTWLATADDSQLKWLGKNGFQRQAEAIKKAQEEFVSSGTGGMGILKGQDQDFFRDRFRREGRGGLGLSSRSKKTKEYVEAGKGVRVKLNEEEKTDVTNRVKDLKGRVGTNTAVDNQQEIEDIFQIMEKAANDEEKKKIIVLKRIVKKIVQDDPNSGLSQNMLDAVKNRIAGARRVSSSAQNTLYNSSFSGLSSPISSVLHTKINRSFDKASADSVISEIQKEILKIEGAARAGGYGLSPDVRNKIEDLKKQASNLSKSPSDETQWKELEVKLFQTRDLLAQRPAVDVQ</sequence>
<keyword evidence="1" id="KW-0472">Membrane</keyword>
<dbReference type="AlphaFoldDB" id="A0A2M7QGS4"/>
<feature type="transmembrane region" description="Helical" evidence="1">
    <location>
        <begin position="6"/>
        <end position="24"/>
    </location>
</feature>
<evidence type="ECO:0000313" key="2">
    <source>
        <dbReference type="EMBL" id="PIY71060.1"/>
    </source>
</evidence>
<keyword evidence="1" id="KW-0812">Transmembrane</keyword>
<evidence type="ECO:0000313" key="3">
    <source>
        <dbReference type="Proteomes" id="UP000230344"/>
    </source>
</evidence>
<organism evidence="2 3">
    <name type="scientific">Candidatus Roizmanbacteria bacterium CG_4_10_14_0_8_um_filter_35_28</name>
    <dbReference type="NCBI Taxonomy" id="1974827"/>
    <lineage>
        <taxon>Bacteria</taxon>
        <taxon>Candidatus Roizmaniibacteriota</taxon>
    </lineage>
</organism>
<gene>
    <name evidence="2" type="ORF">COY88_02345</name>
</gene>
<protein>
    <submittedName>
        <fullName evidence="2">Uncharacterized protein</fullName>
    </submittedName>
</protein>
<evidence type="ECO:0000256" key="1">
    <source>
        <dbReference type="SAM" id="Phobius"/>
    </source>
</evidence>
<proteinExistence type="predicted"/>
<reference evidence="3" key="1">
    <citation type="submission" date="2017-09" db="EMBL/GenBank/DDBJ databases">
        <title>Depth-based differentiation of microbial function through sediment-hosted aquifers and enrichment of novel symbionts in the deep terrestrial subsurface.</title>
        <authorList>
            <person name="Probst A.J."/>
            <person name="Ladd B."/>
            <person name="Jarett J.K."/>
            <person name="Geller-Mcgrath D.E."/>
            <person name="Sieber C.M.K."/>
            <person name="Emerson J.B."/>
            <person name="Anantharaman K."/>
            <person name="Thomas B.C."/>
            <person name="Malmstrom R."/>
            <person name="Stieglmeier M."/>
            <person name="Klingl A."/>
            <person name="Woyke T."/>
            <person name="Ryan C.M."/>
            <person name="Banfield J.F."/>
        </authorList>
    </citation>
    <scope>NUCLEOTIDE SEQUENCE [LARGE SCALE GENOMIC DNA]</scope>
</reference>
<comment type="caution">
    <text evidence="2">The sequence shown here is derived from an EMBL/GenBank/DDBJ whole genome shotgun (WGS) entry which is preliminary data.</text>
</comment>
<name>A0A2M7QGS4_9BACT</name>
<dbReference type="EMBL" id="PFLH01000038">
    <property type="protein sequence ID" value="PIY71060.1"/>
    <property type="molecule type" value="Genomic_DNA"/>
</dbReference>
<accession>A0A2M7QGS4</accession>
<dbReference type="Proteomes" id="UP000230344">
    <property type="component" value="Unassembled WGS sequence"/>
</dbReference>
<keyword evidence="1" id="KW-1133">Transmembrane helix</keyword>